<feature type="signal peptide" evidence="1">
    <location>
        <begin position="1"/>
        <end position="19"/>
    </location>
</feature>
<name>A0ABR2I9B8_9PEZI</name>
<evidence type="ECO:0000256" key="1">
    <source>
        <dbReference type="SAM" id="SignalP"/>
    </source>
</evidence>
<gene>
    <name evidence="2" type="ORF">PGQ11_010052</name>
</gene>
<dbReference type="Proteomes" id="UP001390339">
    <property type="component" value="Unassembled WGS sequence"/>
</dbReference>
<feature type="chain" id="PRO_5045163133" evidence="1">
    <location>
        <begin position="20"/>
        <end position="195"/>
    </location>
</feature>
<comment type="caution">
    <text evidence="2">The sequence shown here is derived from an EMBL/GenBank/DDBJ whole genome shotgun (WGS) entry which is preliminary data.</text>
</comment>
<proteinExistence type="predicted"/>
<accession>A0ABR2I9B8</accession>
<dbReference type="EMBL" id="JAPCWZ010000006">
    <property type="protein sequence ID" value="KAK8859318.1"/>
    <property type="molecule type" value="Genomic_DNA"/>
</dbReference>
<protein>
    <submittedName>
        <fullName evidence="2">Uncharacterized protein</fullName>
    </submittedName>
</protein>
<organism evidence="2 3">
    <name type="scientific">Apiospora arundinis</name>
    <dbReference type="NCBI Taxonomy" id="335852"/>
    <lineage>
        <taxon>Eukaryota</taxon>
        <taxon>Fungi</taxon>
        <taxon>Dikarya</taxon>
        <taxon>Ascomycota</taxon>
        <taxon>Pezizomycotina</taxon>
        <taxon>Sordariomycetes</taxon>
        <taxon>Xylariomycetidae</taxon>
        <taxon>Amphisphaeriales</taxon>
        <taxon>Apiosporaceae</taxon>
        <taxon>Apiospora</taxon>
    </lineage>
</organism>
<keyword evidence="3" id="KW-1185">Reference proteome</keyword>
<evidence type="ECO:0000313" key="3">
    <source>
        <dbReference type="Proteomes" id="UP001390339"/>
    </source>
</evidence>
<evidence type="ECO:0000313" key="2">
    <source>
        <dbReference type="EMBL" id="KAK8859318.1"/>
    </source>
</evidence>
<keyword evidence="1" id="KW-0732">Signal</keyword>
<sequence length="195" mass="20961">MYILLLLTSLLLTARCACGGPIYVRHQSQGSTGTWTILDHRIACTPAECHYSFTIVEKPTGGEQPQQPQDPTHCEFLVDTDGTPNARAGTAAAAATLPANRTSFQDKLCGLDPNSYTVNGGFMNSSALVLCFQNPQEGDWAFFGFDPWEFLSGPPKSSPAYPIGAFANGTSSPPRASRPLHERILAWRAGLLTTG</sequence>
<reference evidence="2 3" key="1">
    <citation type="journal article" date="2024" name="IMA Fungus">
        <title>Apiospora arundinis, a panoply of carbohydrate-active enzymes and secondary metabolites.</title>
        <authorList>
            <person name="Sorensen T."/>
            <person name="Petersen C."/>
            <person name="Muurmann A.T."/>
            <person name="Christiansen J.V."/>
            <person name="Brundto M.L."/>
            <person name="Overgaard C.K."/>
            <person name="Boysen A.T."/>
            <person name="Wollenberg R.D."/>
            <person name="Larsen T.O."/>
            <person name="Sorensen J.L."/>
            <person name="Nielsen K.L."/>
            <person name="Sondergaard T.E."/>
        </authorList>
    </citation>
    <scope>NUCLEOTIDE SEQUENCE [LARGE SCALE GENOMIC DNA]</scope>
    <source>
        <strain evidence="2 3">AAU 773</strain>
    </source>
</reference>